<name>A0A7C3SQL3_9BACT</name>
<comment type="caution">
    <text evidence="1">The sequence shown here is derived from an EMBL/GenBank/DDBJ whole genome shotgun (WGS) entry which is preliminary data.</text>
</comment>
<protein>
    <submittedName>
        <fullName evidence="1">Uncharacterized protein</fullName>
    </submittedName>
</protein>
<organism evidence="1">
    <name type="scientific">Dictyoglomus turgidum</name>
    <dbReference type="NCBI Taxonomy" id="513050"/>
    <lineage>
        <taxon>Bacteria</taxon>
        <taxon>Pseudomonadati</taxon>
        <taxon>Dictyoglomota</taxon>
        <taxon>Dictyoglomia</taxon>
        <taxon>Dictyoglomales</taxon>
        <taxon>Dictyoglomaceae</taxon>
        <taxon>Dictyoglomus</taxon>
    </lineage>
</organism>
<reference evidence="1" key="1">
    <citation type="journal article" date="2020" name="mSystems">
        <title>Genome- and Community-Level Interaction Insights into Carbon Utilization and Element Cycling Functions of Hydrothermarchaeota in Hydrothermal Sediment.</title>
        <authorList>
            <person name="Zhou Z."/>
            <person name="Liu Y."/>
            <person name="Xu W."/>
            <person name="Pan J."/>
            <person name="Luo Z.H."/>
            <person name="Li M."/>
        </authorList>
    </citation>
    <scope>NUCLEOTIDE SEQUENCE [LARGE SCALE GENOMIC DNA]</scope>
    <source>
        <strain evidence="1">SpSt-751</strain>
    </source>
</reference>
<proteinExistence type="predicted"/>
<dbReference type="EMBL" id="DTGA01000036">
    <property type="protein sequence ID" value="HGB30535.1"/>
    <property type="molecule type" value="Genomic_DNA"/>
</dbReference>
<accession>A0A7C3SQL3</accession>
<sequence length="197" mass="23323">MMSKIKLSENFVKEINYPIKEYEEDLVFLIKEIQERQSMIYKVPYEELDEINVVLDSVPEESIDKFNEKYSYIQACYNRVSYILMQVKKEMKIWNYFRNRVNTLYRKAKNLLLVNNPDIKNLRNKELQEAAIQSELSALVDLVEGLDSIMEDLKFDSDIVTLKLDTLDKANLNLNRQQKIVENEIMLGMIPGVRQKE</sequence>
<dbReference type="AlphaFoldDB" id="A0A7C3SQL3"/>
<gene>
    <name evidence="1" type="ORF">ENV35_01500</name>
</gene>
<evidence type="ECO:0000313" key="1">
    <source>
        <dbReference type="EMBL" id="HGB30535.1"/>
    </source>
</evidence>